<dbReference type="Pfam" id="PF01979">
    <property type="entry name" value="Amidohydro_1"/>
    <property type="match status" value="1"/>
</dbReference>
<dbReference type="Gene3D" id="2.30.40.10">
    <property type="entry name" value="Urease, subunit C, domain 1"/>
    <property type="match status" value="1"/>
</dbReference>
<dbReference type="PANTHER" id="PTHR43135">
    <property type="entry name" value="ALPHA-D-RIBOSE 1-METHYLPHOSPHONATE 5-TRIPHOSPHATE DIPHOSPHATASE"/>
    <property type="match status" value="1"/>
</dbReference>
<comment type="caution">
    <text evidence="2">The sequence shown here is derived from an EMBL/GenBank/DDBJ whole genome shotgun (WGS) entry which is preliminary data.</text>
</comment>
<protein>
    <submittedName>
        <fullName evidence="2">Amidohydrolase family protein</fullName>
    </submittedName>
</protein>
<dbReference type="SUPFAM" id="SSF51338">
    <property type="entry name" value="Composite domain of metallo-dependent hydrolases"/>
    <property type="match status" value="1"/>
</dbReference>
<evidence type="ECO:0000313" key="2">
    <source>
        <dbReference type="EMBL" id="MCO1658529.1"/>
    </source>
</evidence>
<dbReference type="InterPro" id="IPR051781">
    <property type="entry name" value="Metallo-dep_Hydrolase"/>
</dbReference>
<dbReference type="Proteomes" id="UP001165283">
    <property type="component" value="Unassembled WGS sequence"/>
</dbReference>
<dbReference type="InterPro" id="IPR032466">
    <property type="entry name" value="Metal_Hydrolase"/>
</dbReference>
<dbReference type="Gene3D" id="1.20.58.520">
    <property type="entry name" value="Amidohydrolase"/>
    <property type="match status" value="1"/>
</dbReference>
<name>A0ABT1A6S7_9PSEU</name>
<dbReference type="InterPro" id="IPR011059">
    <property type="entry name" value="Metal-dep_hydrolase_composite"/>
</dbReference>
<dbReference type="Gene3D" id="3.40.50.10910">
    <property type="entry name" value="Amidohydrolase"/>
    <property type="match status" value="1"/>
</dbReference>
<dbReference type="RefSeq" id="WP_252442568.1">
    <property type="nucleotide sequence ID" value="NZ_JAGSOV010000055.1"/>
</dbReference>
<dbReference type="InterPro" id="IPR006680">
    <property type="entry name" value="Amidohydro-rel"/>
</dbReference>
<dbReference type="PANTHER" id="PTHR43135:SF3">
    <property type="entry name" value="ALPHA-D-RIBOSE 1-METHYLPHOSPHONATE 5-TRIPHOSPHATE DIPHOSPHATASE"/>
    <property type="match status" value="1"/>
</dbReference>
<dbReference type="Gene3D" id="3.30.110.90">
    <property type="entry name" value="Amidohydrolase"/>
    <property type="match status" value="1"/>
</dbReference>
<dbReference type="EMBL" id="JAGSOV010000055">
    <property type="protein sequence ID" value="MCO1658529.1"/>
    <property type="molecule type" value="Genomic_DNA"/>
</dbReference>
<proteinExistence type="predicted"/>
<sequence length="362" mass="37664">MASTIIRNVRVFNGKGLSEPTAVAFADGRLVDADRAEGVEVQGGGGTVLPGLIDAHVHVDDREQLSEYGRWGVTTVLDMGARDWSAMRALRDAPGVATVRSAGSPACAVRGTAVRKMGYPGSAAVAGPADAARFVADRVAQGVDHVKIVLEEKLPFRPKPLDAATVGAVVAEAHGAGLLVAVHATSPTSFRIASDAGADVVTHAPLAGRLDDGLAREMARRGAVVCPTLIMMKTLVEHFPFPVKPRSISYANVVDAVRTLRRAGVALLAGTDANSDPTAPNTIPHGVSLHDELELLVQVGLTPVEALLSATSSTADAFGLSDRGRIRAGSRADVVLVDGDPTTDITTTRNVRGVWIGGVRIH</sequence>
<evidence type="ECO:0000313" key="3">
    <source>
        <dbReference type="Proteomes" id="UP001165283"/>
    </source>
</evidence>
<keyword evidence="3" id="KW-1185">Reference proteome</keyword>
<feature type="domain" description="Amidohydrolase-related" evidence="1">
    <location>
        <begin position="47"/>
        <end position="359"/>
    </location>
</feature>
<reference evidence="2" key="1">
    <citation type="submission" date="2021-04" db="EMBL/GenBank/DDBJ databases">
        <title>Pseudonocardia sp. nov., isolated from sandy soil of mangrove forest.</title>
        <authorList>
            <person name="Zan Z."/>
            <person name="Huang R."/>
            <person name="Liu W."/>
        </authorList>
    </citation>
    <scope>NUCLEOTIDE SEQUENCE</scope>
    <source>
        <strain evidence="2">S2-4</strain>
    </source>
</reference>
<evidence type="ECO:0000259" key="1">
    <source>
        <dbReference type="Pfam" id="PF01979"/>
    </source>
</evidence>
<accession>A0ABT1A6S7</accession>
<dbReference type="SUPFAM" id="SSF51556">
    <property type="entry name" value="Metallo-dependent hydrolases"/>
    <property type="match status" value="1"/>
</dbReference>
<gene>
    <name evidence="2" type="ORF">KDL28_26035</name>
</gene>
<organism evidence="2 3">
    <name type="scientific">Pseudonocardia humida</name>
    <dbReference type="NCBI Taxonomy" id="2800819"/>
    <lineage>
        <taxon>Bacteria</taxon>
        <taxon>Bacillati</taxon>
        <taxon>Actinomycetota</taxon>
        <taxon>Actinomycetes</taxon>
        <taxon>Pseudonocardiales</taxon>
        <taxon>Pseudonocardiaceae</taxon>
        <taxon>Pseudonocardia</taxon>
    </lineage>
</organism>